<evidence type="ECO:0000313" key="2">
    <source>
        <dbReference type="Proteomes" id="UP000615446"/>
    </source>
</evidence>
<keyword evidence="1" id="KW-0418">Kinase</keyword>
<protein>
    <submittedName>
        <fullName evidence="1">Kinase-like domain-containing protein</fullName>
    </submittedName>
</protein>
<dbReference type="OrthoDB" id="2441886at2759"/>
<keyword evidence="1" id="KW-0808">Transferase</keyword>
<dbReference type="SUPFAM" id="SSF56112">
    <property type="entry name" value="Protein kinase-like (PK-like)"/>
    <property type="match status" value="1"/>
</dbReference>
<dbReference type="EMBL" id="BLAL01000005">
    <property type="protein sequence ID" value="GES73236.1"/>
    <property type="molecule type" value="Genomic_DNA"/>
</dbReference>
<name>A0A8H3QBL2_9GLOM</name>
<evidence type="ECO:0000313" key="1">
    <source>
        <dbReference type="EMBL" id="GES73236.1"/>
    </source>
</evidence>
<dbReference type="Proteomes" id="UP000615446">
    <property type="component" value="Unassembled WGS sequence"/>
</dbReference>
<reference evidence="1" key="1">
    <citation type="submission" date="2019-10" db="EMBL/GenBank/DDBJ databases">
        <title>Conservation and host-specific expression of non-tandemly repeated heterogenous ribosome RNA gene in arbuscular mycorrhizal fungi.</title>
        <authorList>
            <person name="Maeda T."/>
            <person name="Kobayashi Y."/>
            <person name="Nakagawa T."/>
            <person name="Ezawa T."/>
            <person name="Yamaguchi K."/>
            <person name="Bino T."/>
            <person name="Nishimoto Y."/>
            <person name="Shigenobu S."/>
            <person name="Kawaguchi M."/>
        </authorList>
    </citation>
    <scope>NUCLEOTIDE SEQUENCE</scope>
    <source>
        <strain evidence="1">HR1</strain>
    </source>
</reference>
<accession>A0A8H3QBL2</accession>
<dbReference type="AlphaFoldDB" id="A0A8H3QBL2"/>
<proteinExistence type="predicted"/>
<sequence>MNELPPYYDTSHDDFLALSICEWLRPRFNMKVPQLILDLIKRCLDANPLNRPNAMHLSKIIHNWSYALITITYAKNMENKKKNQFRQN</sequence>
<dbReference type="Gene3D" id="1.10.510.10">
    <property type="entry name" value="Transferase(Phosphotransferase) domain 1"/>
    <property type="match status" value="1"/>
</dbReference>
<comment type="caution">
    <text evidence="1">The sequence shown here is derived from an EMBL/GenBank/DDBJ whole genome shotgun (WGS) entry which is preliminary data.</text>
</comment>
<dbReference type="InterPro" id="IPR011009">
    <property type="entry name" value="Kinase-like_dom_sf"/>
</dbReference>
<organism evidence="1 2">
    <name type="scientific">Rhizophagus clarus</name>
    <dbReference type="NCBI Taxonomy" id="94130"/>
    <lineage>
        <taxon>Eukaryota</taxon>
        <taxon>Fungi</taxon>
        <taxon>Fungi incertae sedis</taxon>
        <taxon>Mucoromycota</taxon>
        <taxon>Glomeromycotina</taxon>
        <taxon>Glomeromycetes</taxon>
        <taxon>Glomerales</taxon>
        <taxon>Glomeraceae</taxon>
        <taxon>Rhizophagus</taxon>
    </lineage>
</organism>
<gene>
    <name evidence="1" type="ORF">RCL2_000077800</name>
</gene>
<dbReference type="GO" id="GO:0016301">
    <property type="term" value="F:kinase activity"/>
    <property type="evidence" value="ECO:0007669"/>
    <property type="project" value="UniProtKB-KW"/>
</dbReference>